<evidence type="ECO:0000256" key="1">
    <source>
        <dbReference type="ARBA" id="ARBA00007613"/>
    </source>
</evidence>
<dbReference type="RefSeq" id="WP_206087275.1">
    <property type="nucleotide sequence ID" value="NZ_CP065053.1"/>
</dbReference>
<keyword evidence="2" id="KW-0812">Transmembrane</keyword>
<dbReference type="PROSITE" id="PS51257">
    <property type="entry name" value="PROKAR_LIPOPROTEIN"/>
    <property type="match status" value="1"/>
</dbReference>
<dbReference type="InterPro" id="IPR010131">
    <property type="entry name" value="MdtP/NodT-like"/>
</dbReference>
<gene>
    <name evidence="4" type="ORF">IV454_18575</name>
</gene>
<sequence length="491" mass="50945">MRCPERDHRGTARRMGVIFAAWALALVSACTSVASQLPGTAMNDVPAAWSAHADILAPGTAELAQWWLRFDDPMLSRLIAQALLTNTSVVGAQAALRQARALRDVSAAALRPAMLASASAQHGAGGGNDSGKRFAARLDASWELDLFGAQRSALAASAAAAAASAASLADVQVSVCAEVAINYIAMRGAQARLALARANLASQQTTFDITRWRLQAGLVSELEFEQARAAVAQTRAQLPAFQSSIEQLGHALAGLAGRPPAALASALAEAGPVPQAGESLALRIPADTLRQRPDVRAAEHLVALAMARVAQANAARLPDFRLAGSLGLSGRTLGALSGGAALAGTVLAGMAAPWFDGGALRAQVRMQQGARDMALAAYRASVLNALTEVEDALVALRSDRERQARLRLAAAAAANAARLARQWFSSGIVDFQVVLDTQRTQLSTQDGVVSAGIDVSTDHVRLYKALGGGWNPQAQDATTTPAAAPTSADRQ</sequence>
<evidence type="ECO:0000313" key="5">
    <source>
        <dbReference type="Proteomes" id="UP000662888"/>
    </source>
</evidence>
<accession>A0AA48W9T3</accession>
<feature type="compositionally biased region" description="Low complexity" evidence="3">
    <location>
        <begin position="472"/>
        <end position="491"/>
    </location>
</feature>
<dbReference type="InterPro" id="IPR003423">
    <property type="entry name" value="OMP_efflux"/>
</dbReference>
<comment type="subcellular location">
    <subcellularLocation>
        <location evidence="2">Cell membrane</location>
        <topology evidence="2">Lipid-anchor</topology>
    </subcellularLocation>
</comment>
<protein>
    <submittedName>
        <fullName evidence="4">Efflux transporter outer membrane subunit</fullName>
    </submittedName>
</protein>
<dbReference type="EMBL" id="CP065053">
    <property type="protein sequence ID" value="QPI47594.1"/>
    <property type="molecule type" value="Genomic_DNA"/>
</dbReference>
<comment type="similarity">
    <text evidence="1 2">Belongs to the outer membrane factor (OMF) (TC 1.B.17) family.</text>
</comment>
<dbReference type="Pfam" id="PF02321">
    <property type="entry name" value="OEP"/>
    <property type="match status" value="2"/>
</dbReference>
<keyword evidence="2" id="KW-1134">Transmembrane beta strand</keyword>
<keyword evidence="2" id="KW-0564">Palmitate</keyword>
<evidence type="ECO:0000256" key="3">
    <source>
        <dbReference type="SAM" id="MobiDB-lite"/>
    </source>
</evidence>
<name>A0AA48W9T3_9BURK</name>
<dbReference type="Gene3D" id="1.20.1600.10">
    <property type="entry name" value="Outer membrane efflux proteins (OEP)"/>
    <property type="match status" value="1"/>
</dbReference>
<dbReference type="SUPFAM" id="SSF56954">
    <property type="entry name" value="Outer membrane efflux proteins (OEP)"/>
    <property type="match status" value="1"/>
</dbReference>
<dbReference type="Proteomes" id="UP000662888">
    <property type="component" value="Chromosome"/>
</dbReference>
<dbReference type="NCBIfam" id="TIGR01845">
    <property type="entry name" value="outer_NodT"/>
    <property type="match status" value="1"/>
</dbReference>
<proteinExistence type="inferred from homology"/>
<evidence type="ECO:0000256" key="2">
    <source>
        <dbReference type="RuleBase" id="RU362097"/>
    </source>
</evidence>
<feature type="region of interest" description="Disordered" evidence="3">
    <location>
        <begin position="471"/>
        <end position="491"/>
    </location>
</feature>
<keyword evidence="5" id="KW-1185">Reference proteome</keyword>
<reference evidence="4 5" key="1">
    <citation type="submission" date="2020-11" db="EMBL/GenBank/DDBJ databases">
        <authorList>
            <person name="Sun Q."/>
        </authorList>
    </citation>
    <scope>NUCLEOTIDE SEQUENCE [LARGE SCALE GENOMIC DNA]</scope>
    <source>
        <strain evidence="4 5">P8398</strain>
    </source>
</reference>
<keyword evidence="2" id="KW-0449">Lipoprotein</keyword>
<organism evidence="4 5">
    <name type="scientific">Massilia antarctica</name>
    <dbReference type="NCBI Taxonomy" id="2765360"/>
    <lineage>
        <taxon>Bacteria</taxon>
        <taxon>Pseudomonadati</taxon>
        <taxon>Pseudomonadota</taxon>
        <taxon>Betaproteobacteria</taxon>
        <taxon>Burkholderiales</taxon>
        <taxon>Oxalobacteraceae</taxon>
        <taxon>Telluria group</taxon>
        <taxon>Massilia</taxon>
    </lineage>
</organism>
<keyword evidence="2" id="KW-0472">Membrane</keyword>
<dbReference type="Gene3D" id="2.20.200.10">
    <property type="entry name" value="Outer membrane efflux proteins (OEP)"/>
    <property type="match status" value="1"/>
</dbReference>
<dbReference type="PANTHER" id="PTHR30203">
    <property type="entry name" value="OUTER MEMBRANE CATION EFFLUX PROTEIN"/>
    <property type="match status" value="1"/>
</dbReference>
<dbReference type="PANTHER" id="PTHR30203:SF32">
    <property type="entry name" value="CATION EFFLUX SYSTEM PROTEIN CUSC"/>
    <property type="match status" value="1"/>
</dbReference>
<evidence type="ECO:0000313" key="4">
    <source>
        <dbReference type="EMBL" id="QPI47594.1"/>
    </source>
</evidence>